<evidence type="ECO:0000256" key="1">
    <source>
        <dbReference type="SAM" id="SignalP"/>
    </source>
</evidence>
<dbReference type="RefSeq" id="WP_290280282.1">
    <property type="nucleotide sequence ID" value="NZ_JAUFQI010000001.1"/>
</dbReference>
<dbReference type="Proteomes" id="UP001595710">
    <property type="component" value="Unassembled WGS sequence"/>
</dbReference>
<organism evidence="2 3">
    <name type="scientific">Reinekea marina</name>
    <dbReference type="NCBI Taxonomy" id="1310421"/>
    <lineage>
        <taxon>Bacteria</taxon>
        <taxon>Pseudomonadati</taxon>
        <taxon>Pseudomonadota</taxon>
        <taxon>Gammaproteobacteria</taxon>
        <taxon>Oceanospirillales</taxon>
        <taxon>Saccharospirillaceae</taxon>
        <taxon>Reinekea</taxon>
    </lineage>
</organism>
<evidence type="ECO:0000313" key="3">
    <source>
        <dbReference type="Proteomes" id="UP001595710"/>
    </source>
</evidence>
<accession>A0ABV7WNX2</accession>
<gene>
    <name evidence="2" type="ORF">ACFOND_05140</name>
</gene>
<dbReference type="EMBL" id="JBHRYN010000007">
    <property type="protein sequence ID" value="MFC3701021.1"/>
    <property type="molecule type" value="Genomic_DNA"/>
</dbReference>
<comment type="caution">
    <text evidence="2">The sequence shown here is derived from an EMBL/GenBank/DDBJ whole genome shotgun (WGS) entry which is preliminary data.</text>
</comment>
<name>A0ABV7WNX2_9GAMM</name>
<feature type="chain" id="PRO_5046634342" description="Outer membrane protein beta-barrel domain-containing protein" evidence="1">
    <location>
        <begin position="20"/>
        <end position="204"/>
    </location>
</feature>
<proteinExistence type="predicted"/>
<keyword evidence="3" id="KW-1185">Reference proteome</keyword>
<reference evidence="3" key="1">
    <citation type="journal article" date="2019" name="Int. J. Syst. Evol. Microbiol.">
        <title>The Global Catalogue of Microorganisms (GCM) 10K type strain sequencing project: providing services to taxonomists for standard genome sequencing and annotation.</title>
        <authorList>
            <consortium name="The Broad Institute Genomics Platform"/>
            <consortium name="The Broad Institute Genome Sequencing Center for Infectious Disease"/>
            <person name="Wu L."/>
            <person name="Ma J."/>
        </authorList>
    </citation>
    <scope>NUCLEOTIDE SEQUENCE [LARGE SCALE GENOMIC DNA]</scope>
    <source>
        <strain evidence="3">CECT 8288</strain>
    </source>
</reference>
<protein>
    <recommendedName>
        <fullName evidence="4">Outer membrane protein beta-barrel domain-containing protein</fullName>
    </recommendedName>
</protein>
<evidence type="ECO:0000313" key="2">
    <source>
        <dbReference type="EMBL" id="MFC3701021.1"/>
    </source>
</evidence>
<evidence type="ECO:0008006" key="4">
    <source>
        <dbReference type="Google" id="ProtNLM"/>
    </source>
</evidence>
<feature type="signal peptide" evidence="1">
    <location>
        <begin position="1"/>
        <end position="19"/>
    </location>
</feature>
<sequence>MRNQLMATLGCLMASVVLASPGAIDRYGCHKDSSNNYHCHGDLTQAKRIHTLVGLNLGSRIWFYGDGPANFFIGPSLETEVAFDALAVRGGYTLKPLWFGSSGYSLSGWDVGVKLGKGLSRLGKHSFLEVGYFNTPFKRPNKTDVVISGLQFGAGFILNTENWSFDGRITYRDVSKLEEYWNYQENIPTEAADYTFSVGMYRRF</sequence>
<keyword evidence="1" id="KW-0732">Signal</keyword>